<dbReference type="EMBL" id="BTSX01000004">
    <property type="protein sequence ID" value="GMS93198.1"/>
    <property type="molecule type" value="Genomic_DNA"/>
</dbReference>
<accession>A0AAV5UPJ7</accession>
<comment type="caution">
    <text evidence="3">The sequence shown here is derived from an EMBL/GenBank/DDBJ whole genome shotgun (WGS) entry which is preliminary data.</text>
</comment>
<reference evidence="3" key="1">
    <citation type="submission" date="2023-10" db="EMBL/GenBank/DDBJ databases">
        <title>Genome assembly of Pristionchus species.</title>
        <authorList>
            <person name="Yoshida K."/>
            <person name="Sommer R.J."/>
        </authorList>
    </citation>
    <scope>NUCLEOTIDE SEQUENCE</scope>
    <source>
        <strain evidence="3">RS0144</strain>
    </source>
</reference>
<evidence type="ECO:0000313" key="3">
    <source>
        <dbReference type="EMBL" id="GMT08233.1"/>
    </source>
</evidence>
<dbReference type="PANTHER" id="PTHR38608">
    <property type="entry name" value="PROTEIN CBG07207"/>
    <property type="match status" value="1"/>
</dbReference>
<sequence length="148" mass="16539">FLPHSHLRFSFLTSLHFSSFPNMLGMMNSPSNGVDFYASNPGKISQQLSVEDTKALTEPKEKPQTTYTQDGRMMVGGKVVERKQPAALWTGLLLKSAIQQIPLSNENKEKKMSVDELNEESKEEMKEEITPSDEPIISAAPPRGEETQ</sequence>
<dbReference type="EMBL" id="BTSX01000040">
    <property type="protein sequence ID" value="GMT08233.1"/>
    <property type="molecule type" value="Genomic_DNA"/>
</dbReference>
<proteinExistence type="predicted"/>
<keyword evidence="4" id="KW-1185">Reference proteome</keyword>
<dbReference type="AlphaFoldDB" id="A0AAV5UPJ7"/>
<protein>
    <submittedName>
        <fullName evidence="3">Uncharacterized protein</fullName>
    </submittedName>
</protein>
<name>A0AAV5UPJ7_9BILA</name>
<feature type="region of interest" description="Disordered" evidence="1">
    <location>
        <begin position="103"/>
        <end position="148"/>
    </location>
</feature>
<feature type="non-terminal residue" evidence="3">
    <location>
        <position position="1"/>
    </location>
</feature>
<organism evidence="3 4">
    <name type="scientific">Pristionchus entomophagus</name>
    <dbReference type="NCBI Taxonomy" id="358040"/>
    <lineage>
        <taxon>Eukaryota</taxon>
        <taxon>Metazoa</taxon>
        <taxon>Ecdysozoa</taxon>
        <taxon>Nematoda</taxon>
        <taxon>Chromadorea</taxon>
        <taxon>Rhabditida</taxon>
        <taxon>Rhabditina</taxon>
        <taxon>Diplogasteromorpha</taxon>
        <taxon>Diplogasteroidea</taxon>
        <taxon>Neodiplogasteridae</taxon>
        <taxon>Pristionchus</taxon>
    </lineage>
</organism>
<dbReference type="PANTHER" id="PTHR38608:SF2">
    <property type="entry name" value="SIGNAL PEPTIDE PROTEIN"/>
    <property type="match status" value="1"/>
</dbReference>
<evidence type="ECO:0000313" key="2">
    <source>
        <dbReference type="EMBL" id="GMS93198.1"/>
    </source>
</evidence>
<gene>
    <name evidence="2" type="ORF">PENTCL1PPCAC_15373</name>
    <name evidence="3" type="ORF">PENTCL1PPCAC_30407</name>
</gene>
<dbReference type="Proteomes" id="UP001432027">
    <property type="component" value="Unassembled WGS sequence"/>
</dbReference>
<evidence type="ECO:0000313" key="4">
    <source>
        <dbReference type="Proteomes" id="UP001432027"/>
    </source>
</evidence>
<evidence type="ECO:0000256" key="1">
    <source>
        <dbReference type="SAM" id="MobiDB-lite"/>
    </source>
</evidence>
<feature type="compositionally biased region" description="Basic and acidic residues" evidence="1">
    <location>
        <begin position="106"/>
        <end position="129"/>
    </location>
</feature>